<organism evidence="6 7">
    <name type="scientific">Actinopolymorpha pittospori</name>
    <dbReference type="NCBI Taxonomy" id="648752"/>
    <lineage>
        <taxon>Bacteria</taxon>
        <taxon>Bacillati</taxon>
        <taxon>Actinomycetota</taxon>
        <taxon>Actinomycetes</taxon>
        <taxon>Propionibacteriales</taxon>
        <taxon>Actinopolymorphaceae</taxon>
        <taxon>Actinopolymorpha</taxon>
    </lineage>
</organism>
<evidence type="ECO:0000256" key="5">
    <source>
        <dbReference type="SAM" id="SignalP"/>
    </source>
</evidence>
<dbReference type="InterPro" id="IPR006311">
    <property type="entry name" value="TAT_signal"/>
</dbReference>
<name>A0A927MTV7_9ACTN</name>
<dbReference type="PANTHER" id="PTHR43649">
    <property type="entry name" value="ARABINOSE-BINDING PROTEIN-RELATED"/>
    <property type="match status" value="1"/>
</dbReference>
<keyword evidence="4 5" id="KW-0732">Signal</keyword>
<comment type="subcellular location">
    <subcellularLocation>
        <location evidence="1">Cell envelope</location>
    </subcellularLocation>
</comment>
<comment type="caution">
    <text evidence="6">The sequence shown here is derived from an EMBL/GenBank/DDBJ whole genome shotgun (WGS) entry which is preliminary data.</text>
</comment>
<protein>
    <submittedName>
        <fullName evidence="6">Aldouronate transport system substrate-binding protein</fullName>
    </submittedName>
</protein>
<dbReference type="EMBL" id="JADBEM010000001">
    <property type="protein sequence ID" value="MBE1606549.1"/>
    <property type="molecule type" value="Genomic_DNA"/>
</dbReference>
<evidence type="ECO:0000256" key="4">
    <source>
        <dbReference type="ARBA" id="ARBA00022729"/>
    </source>
</evidence>
<evidence type="ECO:0000256" key="1">
    <source>
        <dbReference type="ARBA" id="ARBA00004196"/>
    </source>
</evidence>
<accession>A0A927MTV7</accession>
<evidence type="ECO:0000256" key="3">
    <source>
        <dbReference type="ARBA" id="ARBA00022448"/>
    </source>
</evidence>
<reference evidence="6" key="1">
    <citation type="submission" date="2020-10" db="EMBL/GenBank/DDBJ databases">
        <title>Sequencing the genomes of 1000 actinobacteria strains.</title>
        <authorList>
            <person name="Klenk H.-P."/>
        </authorList>
    </citation>
    <scope>NUCLEOTIDE SEQUENCE</scope>
    <source>
        <strain evidence="6">DSM 45354</strain>
    </source>
</reference>
<keyword evidence="7" id="KW-1185">Reference proteome</keyword>
<dbReference type="Gene3D" id="3.40.190.10">
    <property type="entry name" value="Periplasmic binding protein-like II"/>
    <property type="match status" value="1"/>
</dbReference>
<dbReference type="InterPro" id="IPR006059">
    <property type="entry name" value="SBP"/>
</dbReference>
<comment type="similarity">
    <text evidence="2">Belongs to the bacterial solute-binding protein 1 family.</text>
</comment>
<keyword evidence="3" id="KW-0813">Transport</keyword>
<dbReference type="PROSITE" id="PS51257">
    <property type="entry name" value="PROKAR_LIPOPROTEIN"/>
    <property type="match status" value="1"/>
</dbReference>
<dbReference type="Proteomes" id="UP000638648">
    <property type="component" value="Unassembled WGS sequence"/>
</dbReference>
<dbReference type="Pfam" id="PF01547">
    <property type="entry name" value="SBP_bac_1"/>
    <property type="match status" value="1"/>
</dbReference>
<evidence type="ECO:0000313" key="6">
    <source>
        <dbReference type="EMBL" id="MBE1606549.1"/>
    </source>
</evidence>
<evidence type="ECO:0000256" key="2">
    <source>
        <dbReference type="ARBA" id="ARBA00008520"/>
    </source>
</evidence>
<evidence type="ECO:0000313" key="7">
    <source>
        <dbReference type="Proteomes" id="UP000638648"/>
    </source>
</evidence>
<feature type="signal peptide" evidence="5">
    <location>
        <begin position="1"/>
        <end position="20"/>
    </location>
</feature>
<dbReference type="PROSITE" id="PS51318">
    <property type="entry name" value="TAT"/>
    <property type="match status" value="1"/>
</dbReference>
<sequence length="550" mass="59673">MEPVSRRSLLRGGLATAALAATGLPVLSGCSNTTAGTSNAKTTQKSAAALLPTYRKYAQVKPDLVGTDLILDGFLSYPDKPVRAIEETPGDGKTVTFMTNIPGAIPPTEDRNSFWQTLNKRIGSPLEISMASNDEYPEKFATRIAGDDLPDVINIPPATAQLPGLLQAKCQDLTEHLAGDAVLKYPFLANLPAEAWKGCIYNGAIWGIPIPRGMARTALPLYREDLLAAKGIKDPAPSNFQEFLDLCKELTDAKSRRWAWASAPTNYVKQMLDIPYLWKQEGGKFTSANESEQMKTALESVRKLVAAGVVNPDAFGSGASQQKQWFNGGIVCFVLDSFVAWNQFYADNTAGDAFAVNMLDVPGFDGGEGTPWLGLALNNITAFNKDNEHSTETLLKLADWMSASFGTEEYLFRKYGLPGSHYTMQGSDPIPSRTGVTETGIGLQYFGDAPMALYLAGKPDVVRKQYAIQQKITPRLIKDASYGLYSDTKDRKSGQIDGVLNDLATQIILGRKPVSDWDEGVKVWLSNGGEAIRGELEKSYAEAAKNAGTK</sequence>
<dbReference type="InterPro" id="IPR050490">
    <property type="entry name" value="Bact_solute-bd_prot1"/>
</dbReference>
<proteinExistence type="inferred from homology"/>
<dbReference type="SUPFAM" id="SSF53850">
    <property type="entry name" value="Periplasmic binding protein-like II"/>
    <property type="match status" value="1"/>
</dbReference>
<dbReference type="RefSeq" id="WP_337917720.1">
    <property type="nucleotide sequence ID" value="NZ_BAABJL010000147.1"/>
</dbReference>
<dbReference type="PANTHER" id="PTHR43649:SF31">
    <property type="entry name" value="SN-GLYCEROL-3-PHOSPHATE-BINDING PERIPLASMIC PROTEIN UGPB"/>
    <property type="match status" value="1"/>
</dbReference>
<dbReference type="GO" id="GO:0030313">
    <property type="term" value="C:cell envelope"/>
    <property type="evidence" value="ECO:0007669"/>
    <property type="project" value="UniProtKB-SubCell"/>
</dbReference>
<gene>
    <name evidence="6" type="ORF">HEB94_003397</name>
</gene>
<dbReference type="AlphaFoldDB" id="A0A927MTV7"/>
<feature type="chain" id="PRO_5038963275" evidence="5">
    <location>
        <begin position="21"/>
        <end position="550"/>
    </location>
</feature>